<sequence>MKRQAEIIQQMSDKDITIQLIATQIILLSIALVTSLFLFDAYWSDWMSLFPISPSMWVWYGVIPGLLILLIDFTLLYSLPKRFYDDGGINEKVFKNRTTPSVILLTLLIAISEEMLFRGVVHTQFGYVIASIVFAVIHFRYLTKPVLLISVLLVSFYIGYLFEVTESLTVTITAHFIVDAVLGLWIRYGKWGRENGESTSIKGSS</sequence>
<organism evidence="3 4">
    <name type="scientific">Halobacillus locisalis</name>
    <dbReference type="NCBI Taxonomy" id="220753"/>
    <lineage>
        <taxon>Bacteria</taxon>
        <taxon>Bacillati</taxon>
        <taxon>Bacillota</taxon>
        <taxon>Bacilli</taxon>
        <taxon>Bacillales</taxon>
        <taxon>Bacillaceae</taxon>
        <taxon>Halobacillus</taxon>
    </lineage>
</organism>
<keyword evidence="4" id="KW-1185">Reference proteome</keyword>
<reference evidence="3 4" key="1">
    <citation type="journal article" date="2004" name="Extremophiles">
        <title>Halobacillus locisalis sp. nov., a halophilic bacterium isolated from a marine solar saltern of the Yellow Sea in Korea.</title>
        <authorList>
            <person name="Yoon J.H."/>
            <person name="Kang K.H."/>
            <person name="Oh T.K."/>
            <person name="Park Y.H."/>
        </authorList>
    </citation>
    <scope>NUCLEOTIDE SEQUENCE [LARGE SCALE GENOMIC DNA]</scope>
    <source>
        <strain evidence="3 4">KCTC 3788</strain>
    </source>
</reference>
<feature type="transmembrane region" description="Helical" evidence="1">
    <location>
        <begin position="168"/>
        <end position="186"/>
    </location>
</feature>
<feature type="transmembrane region" description="Helical" evidence="1">
    <location>
        <begin position="100"/>
        <end position="117"/>
    </location>
</feature>
<evidence type="ECO:0000313" key="3">
    <source>
        <dbReference type="EMBL" id="MBA2173839.1"/>
    </source>
</evidence>
<feature type="transmembrane region" description="Helical" evidence="1">
    <location>
        <begin position="20"/>
        <end position="39"/>
    </location>
</feature>
<name>A0A838CPS9_9BACI</name>
<feature type="transmembrane region" description="Helical" evidence="1">
    <location>
        <begin position="59"/>
        <end position="79"/>
    </location>
</feature>
<keyword evidence="3" id="KW-0645">Protease</keyword>
<keyword evidence="3" id="KW-0378">Hydrolase</keyword>
<dbReference type="Pfam" id="PF02517">
    <property type="entry name" value="Rce1-like"/>
    <property type="match status" value="1"/>
</dbReference>
<feature type="transmembrane region" description="Helical" evidence="1">
    <location>
        <begin position="146"/>
        <end position="162"/>
    </location>
</feature>
<keyword evidence="1" id="KW-0812">Transmembrane</keyword>
<evidence type="ECO:0000313" key="4">
    <source>
        <dbReference type="Proteomes" id="UP000571017"/>
    </source>
</evidence>
<dbReference type="EMBL" id="JACEFG010000001">
    <property type="protein sequence ID" value="MBA2173839.1"/>
    <property type="molecule type" value="Genomic_DNA"/>
</dbReference>
<dbReference type="GO" id="GO:0080120">
    <property type="term" value="P:CAAX-box protein maturation"/>
    <property type="evidence" value="ECO:0007669"/>
    <property type="project" value="UniProtKB-ARBA"/>
</dbReference>
<dbReference type="Proteomes" id="UP000571017">
    <property type="component" value="Unassembled WGS sequence"/>
</dbReference>
<dbReference type="AlphaFoldDB" id="A0A838CPS9"/>
<keyword evidence="1" id="KW-1133">Transmembrane helix</keyword>
<proteinExistence type="predicted"/>
<dbReference type="GO" id="GO:0004175">
    <property type="term" value="F:endopeptidase activity"/>
    <property type="evidence" value="ECO:0007669"/>
    <property type="project" value="UniProtKB-ARBA"/>
</dbReference>
<dbReference type="RefSeq" id="WP_181470872.1">
    <property type="nucleotide sequence ID" value="NZ_JACEFG010000001.1"/>
</dbReference>
<evidence type="ECO:0000256" key="1">
    <source>
        <dbReference type="SAM" id="Phobius"/>
    </source>
</evidence>
<accession>A0A838CPS9</accession>
<feature type="domain" description="CAAX prenyl protease 2/Lysostaphin resistance protein A-like" evidence="2">
    <location>
        <begin position="99"/>
        <end position="181"/>
    </location>
</feature>
<keyword evidence="1" id="KW-0472">Membrane</keyword>
<feature type="transmembrane region" description="Helical" evidence="1">
    <location>
        <begin position="123"/>
        <end position="139"/>
    </location>
</feature>
<protein>
    <submittedName>
        <fullName evidence="3">CPBP family intramembrane metalloprotease</fullName>
    </submittedName>
</protein>
<comment type="caution">
    <text evidence="3">The sequence shown here is derived from an EMBL/GenBank/DDBJ whole genome shotgun (WGS) entry which is preliminary data.</text>
</comment>
<dbReference type="InterPro" id="IPR003675">
    <property type="entry name" value="Rce1/LyrA-like_dom"/>
</dbReference>
<dbReference type="GO" id="GO:0008237">
    <property type="term" value="F:metallopeptidase activity"/>
    <property type="evidence" value="ECO:0007669"/>
    <property type="project" value="UniProtKB-KW"/>
</dbReference>
<keyword evidence="3" id="KW-0482">Metalloprotease</keyword>
<gene>
    <name evidence="3" type="ORF">H0266_02895</name>
</gene>
<dbReference type="GO" id="GO:0006508">
    <property type="term" value="P:proteolysis"/>
    <property type="evidence" value="ECO:0007669"/>
    <property type="project" value="UniProtKB-KW"/>
</dbReference>
<evidence type="ECO:0000259" key="2">
    <source>
        <dbReference type="Pfam" id="PF02517"/>
    </source>
</evidence>